<reference evidence="12" key="1">
    <citation type="submission" date="2025-08" db="UniProtKB">
        <authorList>
            <consortium name="RefSeq"/>
        </authorList>
    </citation>
    <scope>IDENTIFICATION</scope>
    <source>
        <strain evidence="12">USDA-PBARC FA_bdor</strain>
        <tissue evidence="12">Whole organism</tissue>
    </source>
</reference>
<feature type="domain" description="Ionotropic glutamate receptor C-terminal" evidence="10">
    <location>
        <begin position="198"/>
        <end position="336"/>
    </location>
</feature>
<dbReference type="GeneID" id="105265554"/>
<name>A0A9R1T281_9HYME</name>
<keyword evidence="7" id="KW-0675">Receptor</keyword>
<dbReference type="Proteomes" id="UP000694866">
    <property type="component" value="Unplaced"/>
</dbReference>
<evidence type="ECO:0000256" key="6">
    <source>
        <dbReference type="ARBA" id="ARBA00023136"/>
    </source>
</evidence>
<evidence type="ECO:0000259" key="10">
    <source>
        <dbReference type="Pfam" id="PF00060"/>
    </source>
</evidence>
<comment type="subcellular location">
    <subcellularLocation>
        <location evidence="1">Cell membrane</location>
        <topology evidence="1">Multi-pass membrane protein</topology>
    </subcellularLocation>
</comment>
<evidence type="ECO:0000256" key="5">
    <source>
        <dbReference type="ARBA" id="ARBA00022989"/>
    </source>
</evidence>
<dbReference type="GO" id="GO:0015276">
    <property type="term" value="F:ligand-gated monoatomic ion channel activity"/>
    <property type="evidence" value="ECO:0007669"/>
    <property type="project" value="InterPro"/>
</dbReference>
<evidence type="ECO:0000256" key="2">
    <source>
        <dbReference type="ARBA" id="ARBA00008685"/>
    </source>
</evidence>
<evidence type="ECO:0000256" key="8">
    <source>
        <dbReference type="ARBA" id="ARBA00023180"/>
    </source>
</evidence>
<feature type="transmembrane region" description="Helical" evidence="9">
    <location>
        <begin position="267"/>
        <end position="290"/>
    </location>
</feature>
<accession>A0A9R1T281</accession>
<organism evidence="11 12">
    <name type="scientific">Fopius arisanus</name>
    <dbReference type="NCBI Taxonomy" id="64838"/>
    <lineage>
        <taxon>Eukaryota</taxon>
        <taxon>Metazoa</taxon>
        <taxon>Ecdysozoa</taxon>
        <taxon>Arthropoda</taxon>
        <taxon>Hexapoda</taxon>
        <taxon>Insecta</taxon>
        <taxon>Pterygota</taxon>
        <taxon>Neoptera</taxon>
        <taxon>Endopterygota</taxon>
        <taxon>Hymenoptera</taxon>
        <taxon>Apocrita</taxon>
        <taxon>Ichneumonoidea</taxon>
        <taxon>Braconidae</taxon>
        <taxon>Opiinae</taxon>
        <taxon>Fopius</taxon>
    </lineage>
</organism>
<dbReference type="SUPFAM" id="SSF53850">
    <property type="entry name" value="Periplasmic binding protein-like II"/>
    <property type="match status" value="1"/>
</dbReference>
<dbReference type="InterPro" id="IPR052192">
    <property type="entry name" value="Insect_Ionotropic_Sensory_Rcpt"/>
</dbReference>
<dbReference type="GO" id="GO:0005886">
    <property type="term" value="C:plasma membrane"/>
    <property type="evidence" value="ECO:0007669"/>
    <property type="project" value="UniProtKB-SubCell"/>
</dbReference>
<feature type="transmembrane region" description="Helical" evidence="9">
    <location>
        <begin position="199"/>
        <end position="225"/>
    </location>
</feature>
<evidence type="ECO:0000256" key="4">
    <source>
        <dbReference type="ARBA" id="ARBA00022692"/>
    </source>
</evidence>
<proteinExistence type="inferred from homology"/>
<comment type="similarity">
    <text evidence="2">Belongs to the glutamate-gated ion channel (TC 1.A.10.1) family.</text>
</comment>
<dbReference type="GO" id="GO:0050906">
    <property type="term" value="P:detection of stimulus involved in sensory perception"/>
    <property type="evidence" value="ECO:0007669"/>
    <property type="project" value="UniProtKB-ARBA"/>
</dbReference>
<evidence type="ECO:0000256" key="9">
    <source>
        <dbReference type="SAM" id="Phobius"/>
    </source>
</evidence>
<evidence type="ECO:0000256" key="7">
    <source>
        <dbReference type="ARBA" id="ARBA00023170"/>
    </source>
</evidence>
<dbReference type="KEGG" id="fas:105265554"/>
<dbReference type="OrthoDB" id="6117597at2759"/>
<evidence type="ECO:0000256" key="3">
    <source>
        <dbReference type="ARBA" id="ARBA00022475"/>
    </source>
</evidence>
<evidence type="ECO:0000313" key="11">
    <source>
        <dbReference type="Proteomes" id="UP000694866"/>
    </source>
</evidence>
<keyword evidence="3" id="KW-1003">Cell membrane</keyword>
<dbReference type="Gene3D" id="1.10.287.70">
    <property type="match status" value="1"/>
</dbReference>
<sequence length="440" mass="49408">MSSKVGGSYYHIKRPLFVLLNDDDDVREQFAFQIAPWIDMSYPTWLIFLRPETSIEAFFDKIYVQFDCTIMASKPDADSENPGEIITEVYQIDRGERLRTGLFATWKIDTGIKLPRWSLYQRRSDLQGHLFRVMSIQDPPQSMIIHDDSGRVTGLGGFFGGLMDLLQESMNCTIRAYIKRPSSSALKWGVYLNPFEPNVWFAIVLTIAITTAVISLLTSAISLYANWWKDNETTTRNVPDILFAVFGVFCGQGMATSILDPIRISHFVIHLTGVVILAAYSAALISALAVKTFVLPFTTMEGLLKDNTYRFGVVRNSADFGLFQNTTDEILGTLFDKLLMKETELPRDYLEGLTLVCNEDKYAFMALDHAVGQLQSEVGCVLVPLDTISQTSIAFGLRPGSPYRGILDSNLLLLRDSGVMQRLLNSHWVMTGDNVSIIII</sequence>
<evidence type="ECO:0000313" key="12">
    <source>
        <dbReference type="RefSeq" id="XP_011301405.1"/>
    </source>
</evidence>
<dbReference type="RefSeq" id="XP_011301405.1">
    <property type="nucleotide sequence ID" value="XM_011303103.1"/>
</dbReference>
<dbReference type="InterPro" id="IPR001320">
    <property type="entry name" value="Iontro_rcpt_C"/>
</dbReference>
<dbReference type="PANTHER" id="PTHR42643">
    <property type="entry name" value="IONOTROPIC RECEPTOR 20A-RELATED"/>
    <property type="match status" value="1"/>
</dbReference>
<keyword evidence="4 9" id="KW-0812">Transmembrane</keyword>
<keyword evidence="5 9" id="KW-1133">Transmembrane helix</keyword>
<keyword evidence="11" id="KW-1185">Reference proteome</keyword>
<protein>
    <submittedName>
        <fullName evidence="12">Glutamate receptor ionotropic, kainate 5-like</fullName>
    </submittedName>
</protein>
<dbReference type="AlphaFoldDB" id="A0A9R1T281"/>
<feature type="transmembrane region" description="Helical" evidence="9">
    <location>
        <begin position="237"/>
        <end position="255"/>
    </location>
</feature>
<keyword evidence="6 9" id="KW-0472">Membrane</keyword>
<keyword evidence="8" id="KW-0325">Glycoprotein</keyword>
<gene>
    <name evidence="12" type="primary">LOC105265554</name>
</gene>
<dbReference type="Pfam" id="PF00060">
    <property type="entry name" value="Lig_chan"/>
    <property type="match status" value="1"/>
</dbReference>
<evidence type="ECO:0000256" key="1">
    <source>
        <dbReference type="ARBA" id="ARBA00004651"/>
    </source>
</evidence>
<dbReference type="PANTHER" id="PTHR42643:SF24">
    <property type="entry name" value="IONOTROPIC RECEPTOR 60A"/>
    <property type="match status" value="1"/>
</dbReference>